<dbReference type="PANTHER" id="PTHR33377:SF99">
    <property type="entry name" value="OSJNBB0004G23.8-LIKE PROTEIN"/>
    <property type="match status" value="1"/>
</dbReference>
<dbReference type="SMART" id="SM01157">
    <property type="entry name" value="DUF1719"/>
    <property type="match status" value="1"/>
</dbReference>
<evidence type="ECO:0000259" key="6">
    <source>
        <dbReference type="Pfam" id="PF18052"/>
    </source>
</evidence>
<evidence type="ECO:0000256" key="2">
    <source>
        <dbReference type="ARBA" id="ARBA00022614"/>
    </source>
</evidence>
<dbReference type="Pfam" id="PF08224">
    <property type="entry name" value="DUF1719"/>
    <property type="match status" value="1"/>
</dbReference>
<gene>
    <name evidence="7" type="ORF">BDA96_02G018600</name>
</gene>
<keyword evidence="2" id="KW-0433">Leucine-rich repeat</keyword>
<comment type="similarity">
    <text evidence="1">Belongs to the disease resistance NB-LRR family.</text>
</comment>
<evidence type="ECO:0000256" key="1">
    <source>
        <dbReference type="ARBA" id="ARBA00008894"/>
    </source>
</evidence>
<name>A0A921RKM7_SORBI</name>
<accession>A0A921RKM7</accession>
<dbReference type="PANTHER" id="PTHR33377">
    <property type="entry name" value="OS10G0134700 PROTEIN-RELATED"/>
    <property type="match status" value="1"/>
</dbReference>
<evidence type="ECO:0000313" key="8">
    <source>
        <dbReference type="Proteomes" id="UP000807115"/>
    </source>
</evidence>
<keyword evidence="5" id="KW-0611">Plant defense</keyword>
<reference evidence="7" key="2">
    <citation type="submission" date="2020-10" db="EMBL/GenBank/DDBJ databases">
        <authorList>
            <person name="Cooper E.A."/>
            <person name="Brenton Z.W."/>
            <person name="Flinn B.S."/>
            <person name="Jenkins J."/>
            <person name="Shu S."/>
            <person name="Flowers D."/>
            <person name="Luo F."/>
            <person name="Wang Y."/>
            <person name="Xia P."/>
            <person name="Barry K."/>
            <person name="Daum C."/>
            <person name="Lipzen A."/>
            <person name="Yoshinaga Y."/>
            <person name="Schmutz J."/>
            <person name="Saski C."/>
            <person name="Vermerris W."/>
            <person name="Kresovich S."/>
        </authorList>
    </citation>
    <scope>NUCLEOTIDE SEQUENCE</scope>
</reference>
<dbReference type="Proteomes" id="UP000807115">
    <property type="component" value="Chromosome 2"/>
</dbReference>
<keyword evidence="4" id="KW-0547">Nucleotide-binding</keyword>
<sequence length="625" mass="72743">MAEVVSSALVHETVSQLLSNLVQKYEDKEESSANRNLERLEMAHIRLEAALETSEKWQITDASLLRWRRKLKRAAQECDDTLHKCKQRILEDEQTEKEGRNARNTYWILMTEMVSSVVVQETVSQILSGLVHRYEGKEDSNPNDNLERLEMAHIKLEAALETSSKWQITDKSLLRWRKKLKRAAQECDDTLYGYKKIILEEEQMEQEVRNSSFPKRIAHATKSFIFSAFGRNNYESSRSVVRRFEWFADSASEFLRFIELGGTPSRQMSFNSFVKHLFAGRELQHKIVHGNEYPLFLLWLVPFATKEHGIEVCLVFIKKDRHTLEDNFFLGAMLQISESTDIVGTIVNCLQLFPSYFQPIVETIKKELTQLPTQDFSWVPYVDLWHRKHWDNLHSFSTQWFRPDPLCCKQHDQHKVGHISNLGEVDASLDSIIVVNLQCQISLSEYNKQRTSLSEHKYSLRGHQKLKAGLLFTPHGSSENMLPANRSSTMAPIFRRRRGQHCEHTDITLEQLKEIILPKAINYFQQNTEATVYQILWKAIHGTAYINFGKPSMEAPGPQRTFRGARKRKLVQQKDQELQHRTHMISHLIDLWGAHAPLRLQGLILDWIQKEKENQLEAPVNHCCT</sequence>
<protein>
    <recommendedName>
        <fullName evidence="6">Disease resistance N-terminal domain-containing protein</fullName>
    </recommendedName>
</protein>
<dbReference type="InterPro" id="IPR013181">
    <property type="entry name" value="DUF1719"/>
</dbReference>
<feature type="domain" description="Disease resistance N-terminal" evidence="6">
    <location>
        <begin position="12"/>
        <end position="97"/>
    </location>
</feature>
<dbReference type="EMBL" id="CM027681">
    <property type="protein sequence ID" value="KAG0541460.1"/>
    <property type="molecule type" value="Genomic_DNA"/>
</dbReference>
<keyword evidence="3" id="KW-0677">Repeat</keyword>
<organism evidence="7 8">
    <name type="scientific">Sorghum bicolor</name>
    <name type="common">Sorghum</name>
    <name type="synonym">Sorghum vulgare</name>
    <dbReference type="NCBI Taxonomy" id="4558"/>
    <lineage>
        <taxon>Eukaryota</taxon>
        <taxon>Viridiplantae</taxon>
        <taxon>Streptophyta</taxon>
        <taxon>Embryophyta</taxon>
        <taxon>Tracheophyta</taxon>
        <taxon>Spermatophyta</taxon>
        <taxon>Magnoliopsida</taxon>
        <taxon>Liliopsida</taxon>
        <taxon>Poales</taxon>
        <taxon>Poaceae</taxon>
        <taxon>PACMAD clade</taxon>
        <taxon>Panicoideae</taxon>
        <taxon>Andropogonodae</taxon>
        <taxon>Andropogoneae</taxon>
        <taxon>Sorghinae</taxon>
        <taxon>Sorghum</taxon>
    </lineage>
</organism>
<evidence type="ECO:0000256" key="3">
    <source>
        <dbReference type="ARBA" id="ARBA00022737"/>
    </source>
</evidence>
<reference evidence="7" key="1">
    <citation type="journal article" date="2019" name="BMC Genomics">
        <title>A new reference genome for Sorghum bicolor reveals high levels of sequence similarity between sweet and grain genotypes: implications for the genetics of sugar metabolism.</title>
        <authorList>
            <person name="Cooper E.A."/>
            <person name="Brenton Z.W."/>
            <person name="Flinn B.S."/>
            <person name="Jenkins J."/>
            <person name="Shu S."/>
            <person name="Flowers D."/>
            <person name="Luo F."/>
            <person name="Wang Y."/>
            <person name="Xia P."/>
            <person name="Barry K."/>
            <person name="Daum C."/>
            <person name="Lipzen A."/>
            <person name="Yoshinaga Y."/>
            <person name="Schmutz J."/>
            <person name="Saski C."/>
            <person name="Vermerris W."/>
            <person name="Kresovich S."/>
        </authorList>
    </citation>
    <scope>NUCLEOTIDE SEQUENCE</scope>
</reference>
<evidence type="ECO:0000313" key="7">
    <source>
        <dbReference type="EMBL" id="KAG0541460.1"/>
    </source>
</evidence>
<dbReference type="Pfam" id="PF18052">
    <property type="entry name" value="Rx_N"/>
    <property type="match status" value="1"/>
</dbReference>
<dbReference type="AlphaFoldDB" id="A0A921RKM7"/>
<dbReference type="GO" id="GO:0006952">
    <property type="term" value="P:defense response"/>
    <property type="evidence" value="ECO:0007669"/>
    <property type="project" value="UniProtKB-KW"/>
</dbReference>
<comment type="caution">
    <text evidence="7">The sequence shown here is derived from an EMBL/GenBank/DDBJ whole genome shotgun (WGS) entry which is preliminary data.</text>
</comment>
<dbReference type="InterPro" id="IPR041118">
    <property type="entry name" value="Rx_N"/>
</dbReference>
<evidence type="ECO:0000256" key="5">
    <source>
        <dbReference type="ARBA" id="ARBA00022821"/>
    </source>
</evidence>
<proteinExistence type="inferred from homology"/>
<dbReference type="GO" id="GO:0000166">
    <property type="term" value="F:nucleotide binding"/>
    <property type="evidence" value="ECO:0007669"/>
    <property type="project" value="UniProtKB-KW"/>
</dbReference>
<evidence type="ECO:0000256" key="4">
    <source>
        <dbReference type="ARBA" id="ARBA00022741"/>
    </source>
</evidence>